<protein>
    <submittedName>
        <fullName evidence="1">Uncharacterized protein</fullName>
    </submittedName>
</protein>
<organism evidence="1 2">
    <name type="scientific">Koribacter versatilis (strain Ellin345)</name>
    <dbReference type="NCBI Taxonomy" id="204669"/>
    <lineage>
        <taxon>Bacteria</taxon>
        <taxon>Pseudomonadati</taxon>
        <taxon>Acidobacteriota</taxon>
        <taxon>Terriglobia</taxon>
        <taxon>Terriglobales</taxon>
        <taxon>Candidatus Korobacteraceae</taxon>
        <taxon>Candidatus Korobacter</taxon>
    </lineage>
</organism>
<dbReference type="KEGG" id="aba:Acid345_2550"/>
<sequence>MTTDKGSRRGFPEVGDCPTITPTRQVTKVDITFRVPVLNLVDFDAVLKVWSGHAMKIEKYDPQKFPEIRGCKWFMVRCAVEPDAKACELRFVVCDHGKQDGFCKRHFAMEMEENVRLRAALLSQLADSVLR</sequence>
<dbReference type="EnsemblBacteria" id="ABF41551">
    <property type="protein sequence ID" value="ABF41551"/>
    <property type="gene ID" value="Acid345_2550"/>
</dbReference>
<evidence type="ECO:0000313" key="2">
    <source>
        <dbReference type="Proteomes" id="UP000002432"/>
    </source>
</evidence>
<dbReference type="Proteomes" id="UP000002432">
    <property type="component" value="Chromosome"/>
</dbReference>
<dbReference type="STRING" id="204669.Acid345_2550"/>
<dbReference type="EMBL" id="CP000360">
    <property type="protein sequence ID" value="ABF41551.1"/>
    <property type="molecule type" value="Genomic_DNA"/>
</dbReference>
<dbReference type="HOGENOM" id="CLU_1924805_0_0_0"/>
<gene>
    <name evidence="1" type="ordered locus">Acid345_2550</name>
</gene>
<dbReference type="AlphaFoldDB" id="Q1INJ9"/>
<proteinExistence type="predicted"/>
<evidence type="ECO:0000313" key="1">
    <source>
        <dbReference type="EMBL" id="ABF41551.1"/>
    </source>
</evidence>
<keyword evidence="2" id="KW-1185">Reference proteome</keyword>
<reference evidence="1 2" key="1">
    <citation type="journal article" date="2009" name="Appl. Environ. Microbiol.">
        <title>Three genomes from the phylum Acidobacteria provide insight into the lifestyles of these microorganisms in soils.</title>
        <authorList>
            <person name="Ward N.L."/>
            <person name="Challacombe J.F."/>
            <person name="Janssen P.H."/>
            <person name="Henrissat B."/>
            <person name="Coutinho P.M."/>
            <person name="Wu M."/>
            <person name="Xie G."/>
            <person name="Haft D.H."/>
            <person name="Sait M."/>
            <person name="Badger J."/>
            <person name="Barabote R.D."/>
            <person name="Bradley B."/>
            <person name="Brettin T.S."/>
            <person name="Brinkac L.M."/>
            <person name="Bruce D."/>
            <person name="Creasy T."/>
            <person name="Daugherty S.C."/>
            <person name="Davidsen T.M."/>
            <person name="DeBoy R.T."/>
            <person name="Detter J.C."/>
            <person name="Dodson R.J."/>
            <person name="Durkin A.S."/>
            <person name="Ganapathy A."/>
            <person name="Gwinn-Giglio M."/>
            <person name="Han C.S."/>
            <person name="Khouri H."/>
            <person name="Kiss H."/>
            <person name="Kothari S.P."/>
            <person name="Madupu R."/>
            <person name="Nelson K.E."/>
            <person name="Nelson W.C."/>
            <person name="Paulsen I."/>
            <person name="Penn K."/>
            <person name="Ren Q."/>
            <person name="Rosovitz M.J."/>
            <person name="Selengut J.D."/>
            <person name="Shrivastava S."/>
            <person name="Sullivan S.A."/>
            <person name="Tapia R."/>
            <person name="Thompson L.S."/>
            <person name="Watkins K.L."/>
            <person name="Yang Q."/>
            <person name="Yu C."/>
            <person name="Zafar N."/>
            <person name="Zhou L."/>
            <person name="Kuske C.R."/>
        </authorList>
    </citation>
    <scope>NUCLEOTIDE SEQUENCE [LARGE SCALE GENOMIC DNA]</scope>
    <source>
        <strain evidence="1 2">Ellin345</strain>
    </source>
</reference>
<name>Q1INJ9_KORVE</name>
<dbReference type="RefSeq" id="WP_011523352.1">
    <property type="nucleotide sequence ID" value="NC_008009.1"/>
</dbReference>
<accession>Q1INJ9</accession>